<evidence type="ECO:0000256" key="1">
    <source>
        <dbReference type="ARBA" id="ARBA00001947"/>
    </source>
</evidence>
<reference evidence="6 7" key="1">
    <citation type="journal article" date="2020" name="IScience">
        <title>Genome Sequencing of the Endangered Kingdonia uniflora (Circaeasteraceae, Ranunculales) Reveals Potential Mechanisms of Evolutionary Specialization.</title>
        <authorList>
            <person name="Sun Y."/>
            <person name="Deng T."/>
            <person name="Zhang A."/>
            <person name="Moore M.J."/>
            <person name="Landis J.B."/>
            <person name="Lin N."/>
            <person name="Zhang H."/>
            <person name="Zhang X."/>
            <person name="Huang J."/>
            <person name="Zhang X."/>
            <person name="Sun H."/>
            <person name="Wang H."/>
        </authorList>
    </citation>
    <scope>NUCLEOTIDE SEQUENCE [LARGE SCALE GENOMIC DNA]</scope>
    <source>
        <strain evidence="6">TB1705</strain>
        <tissue evidence="6">Leaf</tissue>
    </source>
</reference>
<keyword evidence="3" id="KW-0479">Metal-binding</keyword>
<dbReference type="Pfam" id="PF00107">
    <property type="entry name" value="ADH_zinc_N"/>
    <property type="match status" value="1"/>
</dbReference>
<accession>A0A7J7L7V9</accession>
<comment type="cofactor">
    <cofactor evidence="1">
        <name>Zn(2+)</name>
        <dbReference type="ChEBI" id="CHEBI:29105"/>
    </cofactor>
</comment>
<dbReference type="OrthoDB" id="417550at2759"/>
<evidence type="ECO:0000313" key="7">
    <source>
        <dbReference type="Proteomes" id="UP000541444"/>
    </source>
</evidence>
<dbReference type="InterPro" id="IPR013149">
    <property type="entry name" value="ADH-like_C"/>
</dbReference>
<evidence type="ECO:0000256" key="2">
    <source>
        <dbReference type="ARBA" id="ARBA00011738"/>
    </source>
</evidence>
<evidence type="ECO:0000256" key="4">
    <source>
        <dbReference type="ARBA" id="ARBA00022833"/>
    </source>
</evidence>
<sequence>MRELYLEGARMRGASKIIGMDINERKREKGGVFGMADFINPTQSNKSISVAIKEMTNGLSMDCIYECSGVSSLINEALEATTFGKGVVTIIGMGEQSTPISLFSLLGRTLKGSILGGLKPQSDLPVIVDKCIAKYD</sequence>
<dbReference type="Gene3D" id="3.40.50.720">
    <property type="entry name" value="NAD(P)-binding Rossmann-like Domain"/>
    <property type="match status" value="1"/>
</dbReference>
<dbReference type="EMBL" id="JACGCM010002568">
    <property type="protein sequence ID" value="KAF6138628.1"/>
    <property type="molecule type" value="Genomic_DNA"/>
</dbReference>
<keyword evidence="4" id="KW-0862">Zinc</keyword>
<evidence type="ECO:0000256" key="3">
    <source>
        <dbReference type="ARBA" id="ARBA00022723"/>
    </source>
</evidence>
<dbReference type="Gene3D" id="3.90.180.10">
    <property type="entry name" value="Medium-chain alcohol dehydrogenases, catalytic domain"/>
    <property type="match status" value="1"/>
</dbReference>
<dbReference type="PANTHER" id="PTHR43880">
    <property type="entry name" value="ALCOHOL DEHYDROGENASE"/>
    <property type="match status" value="1"/>
</dbReference>
<evidence type="ECO:0000259" key="5">
    <source>
        <dbReference type="Pfam" id="PF00107"/>
    </source>
</evidence>
<dbReference type="Proteomes" id="UP000541444">
    <property type="component" value="Unassembled WGS sequence"/>
</dbReference>
<dbReference type="GO" id="GO:0046294">
    <property type="term" value="P:formaldehyde catabolic process"/>
    <property type="evidence" value="ECO:0007669"/>
    <property type="project" value="TreeGrafter"/>
</dbReference>
<dbReference type="GO" id="GO:0051903">
    <property type="term" value="F:S-(hydroxymethyl)glutathione dehydrogenase [NAD(P)+] activity"/>
    <property type="evidence" value="ECO:0007669"/>
    <property type="project" value="TreeGrafter"/>
</dbReference>
<dbReference type="InterPro" id="IPR036291">
    <property type="entry name" value="NAD(P)-bd_dom_sf"/>
</dbReference>
<proteinExistence type="predicted"/>
<comment type="subunit">
    <text evidence="2">Homodimer.</text>
</comment>
<dbReference type="SUPFAM" id="SSF51735">
    <property type="entry name" value="NAD(P)-binding Rossmann-fold domains"/>
    <property type="match status" value="1"/>
</dbReference>
<dbReference type="GO" id="GO:0005829">
    <property type="term" value="C:cytosol"/>
    <property type="evidence" value="ECO:0007669"/>
    <property type="project" value="TreeGrafter"/>
</dbReference>
<evidence type="ECO:0000313" key="6">
    <source>
        <dbReference type="EMBL" id="KAF6138628.1"/>
    </source>
</evidence>
<comment type="caution">
    <text evidence="6">The sequence shown here is derived from an EMBL/GenBank/DDBJ whole genome shotgun (WGS) entry which is preliminary data.</text>
</comment>
<protein>
    <recommendedName>
        <fullName evidence="5">Alcohol dehydrogenase-like C-terminal domain-containing protein</fullName>
    </recommendedName>
</protein>
<dbReference type="FunFam" id="3.40.50.720:FF:000003">
    <property type="entry name" value="S-(hydroxymethyl)glutathione dehydrogenase"/>
    <property type="match status" value="1"/>
</dbReference>
<feature type="domain" description="Alcohol dehydrogenase-like C-terminal" evidence="5">
    <location>
        <begin position="6"/>
        <end position="125"/>
    </location>
</feature>
<gene>
    <name evidence="6" type="ORF">GIB67_032522</name>
</gene>
<dbReference type="GO" id="GO:0008270">
    <property type="term" value="F:zinc ion binding"/>
    <property type="evidence" value="ECO:0007669"/>
    <property type="project" value="TreeGrafter"/>
</dbReference>
<organism evidence="6 7">
    <name type="scientific">Kingdonia uniflora</name>
    <dbReference type="NCBI Taxonomy" id="39325"/>
    <lineage>
        <taxon>Eukaryota</taxon>
        <taxon>Viridiplantae</taxon>
        <taxon>Streptophyta</taxon>
        <taxon>Embryophyta</taxon>
        <taxon>Tracheophyta</taxon>
        <taxon>Spermatophyta</taxon>
        <taxon>Magnoliopsida</taxon>
        <taxon>Ranunculales</taxon>
        <taxon>Circaeasteraceae</taxon>
        <taxon>Kingdonia</taxon>
    </lineage>
</organism>
<dbReference type="AlphaFoldDB" id="A0A7J7L7V9"/>
<dbReference type="PANTHER" id="PTHR43880:SF38">
    <property type="entry name" value="ALCOHOL DEHYDROGENASE-RELATED"/>
    <property type="match status" value="1"/>
</dbReference>
<name>A0A7J7L7V9_9MAGN</name>
<keyword evidence="7" id="KW-1185">Reference proteome</keyword>